<evidence type="ECO:0000256" key="2">
    <source>
        <dbReference type="ARBA" id="ARBA00023125"/>
    </source>
</evidence>
<protein>
    <recommendedName>
        <fullName evidence="4">HTH marR-type domain-containing protein</fullName>
    </recommendedName>
</protein>
<dbReference type="SUPFAM" id="SSF46785">
    <property type="entry name" value="Winged helix' DNA-binding domain"/>
    <property type="match status" value="1"/>
</dbReference>
<evidence type="ECO:0000313" key="6">
    <source>
        <dbReference type="Proteomes" id="UP000323274"/>
    </source>
</evidence>
<dbReference type="InterPro" id="IPR036390">
    <property type="entry name" value="WH_DNA-bd_sf"/>
</dbReference>
<feature type="domain" description="HTH marR-type" evidence="4">
    <location>
        <begin position="1"/>
        <end position="135"/>
    </location>
</feature>
<evidence type="ECO:0000256" key="3">
    <source>
        <dbReference type="ARBA" id="ARBA00023163"/>
    </source>
</evidence>
<proteinExistence type="predicted"/>
<keyword evidence="2" id="KW-0238">DNA-binding</keyword>
<keyword evidence="3" id="KW-0804">Transcription</keyword>
<dbReference type="EMBL" id="BJJW01000002">
    <property type="protein sequence ID" value="GDZ82919.1"/>
    <property type="molecule type" value="Genomic_DNA"/>
</dbReference>
<dbReference type="InterPro" id="IPR036388">
    <property type="entry name" value="WH-like_DNA-bd_sf"/>
</dbReference>
<accession>A0A5A5TY01</accession>
<dbReference type="InterPro" id="IPR000835">
    <property type="entry name" value="HTH_MarR-typ"/>
</dbReference>
<dbReference type="Gene3D" id="1.10.10.10">
    <property type="entry name" value="Winged helix-like DNA-binding domain superfamily/Winged helix DNA-binding domain"/>
    <property type="match status" value="1"/>
</dbReference>
<dbReference type="PANTHER" id="PTHR42756">
    <property type="entry name" value="TRANSCRIPTIONAL REGULATOR, MARR"/>
    <property type="match status" value="1"/>
</dbReference>
<gene>
    <name evidence="5" type="ORF">LCIT_01610</name>
</gene>
<reference evidence="5 6" key="1">
    <citation type="submission" date="2019-04" db="EMBL/GenBank/DDBJ databases">
        <title>A pseudo-fructophilic Leuconostoc citreum strain F192-5 isolated from peel of satsuma mandarin: the first report for isolation and characterization of strain-dependent fructophilic-like characteristics.</title>
        <authorList>
            <person name="Maeno S."/>
            <person name="Tanizawa Y."/>
            <person name="Kajikawa A."/>
            <person name="Kanesaki Y."/>
            <person name="Kubota E."/>
            <person name="Arita M."/>
            <person name="Leon D."/>
            <person name="Endo A."/>
        </authorList>
    </citation>
    <scope>NUCLEOTIDE SEQUENCE [LARGE SCALE GENOMIC DNA]</scope>
    <source>
        <strain evidence="5 6">F192-5</strain>
    </source>
</reference>
<dbReference type="GO" id="GO:0003677">
    <property type="term" value="F:DNA binding"/>
    <property type="evidence" value="ECO:0007669"/>
    <property type="project" value="UniProtKB-KW"/>
</dbReference>
<comment type="caution">
    <text evidence="5">The sequence shown here is derived from an EMBL/GenBank/DDBJ whole genome shotgun (WGS) entry which is preliminary data.</text>
</comment>
<dbReference type="GO" id="GO:0003700">
    <property type="term" value="F:DNA-binding transcription factor activity"/>
    <property type="evidence" value="ECO:0007669"/>
    <property type="project" value="InterPro"/>
</dbReference>
<dbReference type="Pfam" id="PF12802">
    <property type="entry name" value="MarR_2"/>
    <property type="match status" value="1"/>
</dbReference>
<organism evidence="5 6">
    <name type="scientific">Leuconostoc citreum</name>
    <dbReference type="NCBI Taxonomy" id="33964"/>
    <lineage>
        <taxon>Bacteria</taxon>
        <taxon>Bacillati</taxon>
        <taxon>Bacillota</taxon>
        <taxon>Bacilli</taxon>
        <taxon>Lactobacillales</taxon>
        <taxon>Lactobacillaceae</taxon>
        <taxon>Leuconostoc</taxon>
    </lineage>
</organism>
<evidence type="ECO:0000256" key="1">
    <source>
        <dbReference type="ARBA" id="ARBA00023015"/>
    </source>
</evidence>
<evidence type="ECO:0000313" key="5">
    <source>
        <dbReference type="EMBL" id="GDZ82919.1"/>
    </source>
</evidence>
<dbReference type="RefSeq" id="WP_149333554.1">
    <property type="nucleotide sequence ID" value="NZ_BJJW01000002.1"/>
</dbReference>
<keyword evidence="1" id="KW-0805">Transcription regulation</keyword>
<name>A0A5A5TY01_LEUCI</name>
<dbReference type="Proteomes" id="UP000323274">
    <property type="component" value="Unassembled WGS sequence"/>
</dbReference>
<dbReference type="SMART" id="SM00347">
    <property type="entry name" value="HTH_MARR"/>
    <property type="match status" value="1"/>
</dbReference>
<dbReference type="PANTHER" id="PTHR42756:SF1">
    <property type="entry name" value="TRANSCRIPTIONAL REPRESSOR OF EMRAB OPERON"/>
    <property type="match status" value="1"/>
</dbReference>
<dbReference type="PROSITE" id="PS50995">
    <property type="entry name" value="HTH_MARR_2"/>
    <property type="match status" value="1"/>
</dbReference>
<sequence>MTLEDYFNETRTVMVHLLYLTNAKSLDHDLSDNQRRTLEVLLENDDLTAGRITETLDIKPSSTTAIIKQLTKLQYVTKHKDMADSRITRIKLTDNGRSKAVALQERLELIDSIFFKPLSAKERQQLFELLQKMATYLSSDTYLDAMRQSVSDDRQSQRMLEHLQDVSRDRRHINHLRQHMSHDYWHHHND</sequence>
<evidence type="ECO:0000259" key="4">
    <source>
        <dbReference type="PROSITE" id="PS50995"/>
    </source>
</evidence>
<dbReference type="AlphaFoldDB" id="A0A5A5TY01"/>